<proteinExistence type="predicted"/>
<dbReference type="STRING" id="387005.A0A183H7G7"/>
<dbReference type="Proteomes" id="UP000267606">
    <property type="component" value="Unassembled WGS sequence"/>
</dbReference>
<reference evidence="1 2" key="2">
    <citation type="submission" date="2018-11" db="EMBL/GenBank/DDBJ databases">
        <authorList>
            <consortium name="Pathogen Informatics"/>
        </authorList>
    </citation>
    <scope>NUCLEOTIDE SEQUENCE [LARGE SCALE GENOMIC DNA]</scope>
</reference>
<evidence type="ECO:0000313" key="1">
    <source>
        <dbReference type="EMBL" id="VDO36459.1"/>
    </source>
</evidence>
<accession>A0A183H7G7</accession>
<sequence>MEEEEEFKMSPKSAGSELNQRISPVLHNPSSLTQKICMDSSVNLPETSLVTHTTRSLYDVDVRHVCEIMEEVDRSKRLPKPIGFEWEQKMARMNYSVNRSETSFARGTEGLLYDFDWHNCETKKEIERIKMLSKHTDFELKQKTVLIDHSVNRSETSIARFTEKSLPAEVQLDETEPRKSFSDNQIDALNFQLEDLTVAAPTPSTDASVITVSTVSDNKPITSTFPESDRISPSTDVARTVFSDTQSPVTSTAVCEMEQTHQSSTVISAKTTEANAPTSNWKQFTWNPDAPPFIPHNSTSNYNTGSQNHHSTSYGIGTSDASITFMPSHITAPIQMQTLAFADQQTLSGQNMPSIVHAALPQMFSSGYANAYNAATPVHYNIPVVQNVPNSAAPMITATNYLTGSQQIYSNANRSGYVTYVPSYYNAPAAQNMSNIAAPMTTATNYVTRSRQIYSNVNESGYGTYVSYYYSAPVAQA</sequence>
<gene>
    <name evidence="1" type="ORF">OFLC_LOCUS3429</name>
</gene>
<evidence type="ECO:0000313" key="3">
    <source>
        <dbReference type="WBParaSite" id="OFLC_0000342801-mRNA-1"/>
    </source>
</evidence>
<organism evidence="3">
    <name type="scientific">Onchocerca flexuosa</name>
    <dbReference type="NCBI Taxonomy" id="387005"/>
    <lineage>
        <taxon>Eukaryota</taxon>
        <taxon>Metazoa</taxon>
        <taxon>Ecdysozoa</taxon>
        <taxon>Nematoda</taxon>
        <taxon>Chromadorea</taxon>
        <taxon>Rhabditida</taxon>
        <taxon>Spirurina</taxon>
        <taxon>Spiruromorpha</taxon>
        <taxon>Filarioidea</taxon>
        <taxon>Onchocercidae</taxon>
        <taxon>Onchocerca</taxon>
    </lineage>
</organism>
<keyword evidence="2" id="KW-1185">Reference proteome</keyword>
<dbReference type="EMBL" id="UZAJ01002284">
    <property type="protein sequence ID" value="VDO36459.1"/>
    <property type="molecule type" value="Genomic_DNA"/>
</dbReference>
<dbReference type="AlphaFoldDB" id="A0A183H7G7"/>
<protein>
    <submittedName>
        <fullName evidence="3">LsmAD domain-containing protein</fullName>
    </submittedName>
</protein>
<name>A0A183H7G7_9BILA</name>
<evidence type="ECO:0000313" key="2">
    <source>
        <dbReference type="Proteomes" id="UP000267606"/>
    </source>
</evidence>
<reference evidence="3" key="1">
    <citation type="submission" date="2016-06" db="UniProtKB">
        <authorList>
            <consortium name="WormBaseParasite"/>
        </authorList>
    </citation>
    <scope>IDENTIFICATION</scope>
</reference>
<dbReference type="WBParaSite" id="OFLC_0000342801-mRNA-1">
    <property type="protein sequence ID" value="OFLC_0000342801-mRNA-1"/>
    <property type="gene ID" value="OFLC_0000342801"/>
</dbReference>